<name>A0A8X7C7A8_9ARAC</name>
<organism evidence="1 2">
    <name type="scientific">Trichonephila inaurata madagascariensis</name>
    <dbReference type="NCBI Taxonomy" id="2747483"/>
    <lineage>
        <taxon>Eukaryota</taxon>
        <taxon>Metazoa</taxon>
        <taxon>Ecdysozoa</taxon>
        <taxon>Arthropoda</taxon>
        <taxon>Chelicerata</taxon>
        <taxon>Arachnida</taxon>
        <taxon>Araneae</taxon>
        <taxon>Araneomorphae</taxon>
        <taxon>Entelegynae</taxon>
        <taxon>Araneoidea</taxon>
        <taxon>Nephilidae</taxon>
        <taxon>Trichonephila</taxon>
        <taxon>Trichonephila inaurata</taxon>
    </lineage>
</organism>
<proteinExistence type="predicted"/>
<accession>A0A8X7C7A8</accession>
<evidence type="ECO:0000313" key="1">
    <source>
        <dbReference type="EMBL" id="GFY54874.1"/>
    </source>
</evidence>
<comment type="caution">
    <text evidence="1">The sequence shown here is derived from an EMBL/GenBank/DDBJ whole genome shotgun (WGS) entry which is preliminary data.</text>
</comment>
<dbReference type="OrthoDB" id="775972at2759"/>
<dbReference type="Proteomes" id="UP000886998">
    <property type="component" value="Unassembled WGS sequence"/>
</dbReference>
<sequence length="149" mass="16804">MTTASKHLPPVSFQLFAENRTVISTYGQKLVTLDLRLRRRIHISTINTPSAVDFSKMAREQQKDSKLQDILAGSSPTSLVLQPFPVGQSPITLHCDVSTDQIRPFVPEIFNNLQALSHPGVRASLKMEAERYVWPAMRQDVALFKLNFN</sequence>
<protein>
    <submittedName>
        <fullName evidence="1">Transposon Ty3-I Gag-Pol polyprotein</fullName>
    </submittedName>
</protein>
<keyword evidence="2" id="KW-1185">Reference proteome</keyword>
<gene>
    <name evidence="1" type="primary">TY3B-I_1183</name>
    <name evidence="1" type="ORF">TNIN_224121</name>
</gene>
<dbReference type="AlphaFoldDB" id="A0A8X7C7A8"/>
<evidence type="ECO:0000313" key="2">
    <source>
        <dbReference type="Proteomes" id="UP000886998"/>
    </source>
</evidence>
<reference evidence="1" key="1">
    <citation type="submission" date="2020-08" db="EMBL/GenBank/DDBJ databases">
        <title>Multicomponent nature underlies the extraordinary mechanical properties of spider dragline silk.</title>
        <authorList>
            <person name="Kono N."/>
            <person name="Nakamura H."/>
            <person name="Mori M."/>
            <person name="Yoshida Y."/>
            <person name="Ohtoshi R."/>
            <person name="Malay A.D."/>
            <person name="Moran D.A.P."/>
            <person name="Tomita M."/>
            <person name="Numata K."/>
            <person name="Arakawa K."/>
        </authorList>
    </citation>
    <scope>NUCLEOTIDE SEQUENCE</scope>
</reference>
<dbReference type="EMBL" id="BMAV01010046">
    <property type="protein sequence ID" value="GFY54874.1"/>
    <property type="molecule type" value="Genomic_DNA"/>
</dbReference>